<evidence type="ECO:0000256" key="1">
    <source>
        <dbReference type="SAM" id="MobiDB-lite"/>
    </source>
</evidence>
<accession>A0ABR8LFG7</accession>
<feature type="domain" description="Aminoglycoside phosphotransferase" evidence="2">
    <location>
        <begin position="21"/>
        <end position="305"/>
    </location>
</feature>
<comment type="caution">
    <text evidence="3">The sequence shown here is derived from an EMBL/GenBank/DDBJ whole genome shotgun (WGS) entry which is preliminary data.</text>
</comment>
<dbReference type="Pfam" id="PF01636">
    <property type="entry name" value="APH"/>
    <property type="match status" value="1"/>
</dbReference>
<gene>
    <name evidence="3" type="ORF">IEQ31_29710</name>
</gene>
<organism evidence="3 4">
    <name type="scientific">Microbispora bryophytorum subsp. camponoti</name>
    <dbReference type="NCBI Taxonomy" id="1677852"/>
    <lineage>
        <taxon>Bacteria</taxon>
        <taxon>Bacillati</taxon>
        <taxon>Actinomycetota</taxon>
        <taxon>Actinomycetes</taxon>
        <taxon>Streptosporangiales</taxon>
        <taxon>Streptosporangiaceae</taxon>
        <taxon>Microbispora</taxon>
    </lineage>
</organism>
<dbReference type="SUPFAM" id="SSF56112">
    <property type="entry name" value="Protein kinase-like (PK-like)"/>
    <property type="match status" value="1"/>
</dbReference>
<name>A0ABR8LFG7_9ACTN</name>
<evidence type="ECO:0000259" key="2">
    <source>
        <dbReference type="Pfam" id="PF01636"/>
    </source>
</evidence>
<keyword evidence="4" id="KW-1185">Reference proteome</keyword>
<protein>
    <submittedName>
        <fullName evidence="3">Phosphotransferase</fullName>
    </submittedName>
</protein>
<dbReference type="RefSeq" id="WP_191054544.1">
    <property type="nucleotide sequence ID" value="NZ_JACXRZ010000029.1"/>
</dbReference>
<dbReference type="PANTHER" id="PTHR21310">
    <property type="entry name" value="AMINOGLYCOSIDE PHOSPHOTRANSFERASE-RELATED-RELATED"/>
    <property type="match status" value="1"/>
</dbReference>
<dbReference type="InterPro" id="IPR002575">
    <property type="entry name" value="Aminoglycoside_PTrfase"/>
</dbReference>
<dbReference type="Gene3D" id="3.30.200.20">
    <property type="entry name" value="Phosphorylase Kinase, domain 1"/>
    <property type="match status" value="1"/>
</dbReference>
<dbReference type="Proteomes" id="UP000653231">
    <property type="component" value="Unassembled WGS sequence"/>
</dbReference>
<reference evidence="3 4" key="1">
    <citation type="submission" date="2020-09" db="EMBL/GenBank/DDBJ databases">
        <title>Actinomycete isolated from the Camponotus japonicus Mayr.</title>
        <authorList>
            <person name="Gong X."/>
        </authorList>
    </citation>
    <scope>NUCLEOTIDE SEQUENCE [LARGE SCALE GENOMIC DNA]</scope>
    <source>
        <strain evidence="3 4">2C-HV3</strain>
    </source>
</reference>
<proteinExistence type="predicted"/>
<evidence type="ECO:0000313" key="4">
    <source>
        <dbReference type="Proteomes" id="UP000653231"/>
    </source>
</evidence>
<evidence type="ECO:0000313" key="3">
    <source>
        <dbReference type="EMBL" id="MBD3147324.1"/>
    </source>
</evidence>
<dbReference type="Gene3D" id="3.90.1200.10">
    <property type="match status" value="1"/>
</dbReference>
<dbReference type="InterPro" id="IPR051678">
    <property type="entry name" value="AGP_Transferase"/>
</dbReference>
<dbReference type="InterPro" id="IPR011009">
    <property type="entry name" value="Kinase-like_dom_sf"/>
</dbReference>
<sequence length="339" mass="37557">MTERLIRLLARHLPGYEVRSVERLGEGQDNAAYEINGELVIRQSKIDDSAPYNDAGPHSDTALHRDAAPRDDTTIHCDPAQHGDAVQHGDPARQRDPVPHGDSASRAEAVRREAALLVVVSEVSPLPVPRPIFVDEEAGVLAYRKLPGRPLNLHPVREPARLAAPLGDFLSRLHAAPVKRMEDLVPRDAFSLRDLREEAEGDYEEIADRLPAAERRLVEEFLAAQAPPDPETLTFCHNDLGSEHLLVDVETSAVTGVVDWTDAAIADPAYDLALVYRDLGPEVYRRTLAHYQGHHDDADHERMLFYARCALLEDVAYGLRTGIRPYAEAGLAHLGRTFS</sequence>
<dbReference type="EMBL" id="JACXRZ010000029">
    <property type="protein sequence ID" value="MBD3147324.1"/>
    <property type="molecule type" value="Genomic_DNA"/>
</dbReference>
<feature type="region of interest" description="Disordered" evidence="1">
    <location>
        <begin position="70"/>
        <end position="107"/>
    </location>
</feature>